<evidence type="ECO:0000259" key="5">
    <source>
        <dbReference type="Pfam" id="PF20434"/>
    </source>
</evidence>
<evidence type="ECO:0000256" key="2">
    <source>
        <dbReference type="ARBA" id="ARBA00022801"/>
    </source>
</evidence>
<dbReference type="PANTHER" id="PTHR48081">
    <property type="entry name" value="AB HYDROLASE SUPERFAMILY PROTEIN C4A8.06C"/>
    <property type="match status" value="1"/>
</dbReference>
<feature type="active site" evidence="3">
    <location>
        <position position="190"/>
    </location>
</feature>
<evidence type="ECO:0000313" key="7">
    <source>
        <dbReference type="Proteomes" id="UP000543579"/>
    </source>
</evidence>
<evidence type="ECO:0000256" key="4">
    <source>
        <dbReference type="SAM" id="Phobius"/>
    </source>
</evidence>
<dbReference type="Proteomes" id="UP000543579">
    <property type="component" value="Unassembled WGS sequence"/>
</dbReference>
<dbReference type="InterPro" id="IPR049492">
    <property type="entry name" value="BD-FAE-like_dom"/>
</dbReference>
<evidence type="ECO:0000256" key="1">
    <source>
        <dbReference type="ARBA" id="ARBA00010515"/>
    </source>
</evidence>
<dbReference type="PANTHER" id="PTHR48081:SF6">
    <property type="entry name" value="PEPTIDASE S9 PROLYL OLIGOPEPTIDASE CATALYTIC DOMAIN-CONTAINING PROTEIN"/>
    <property type="match status" value="1"/>
</dbReference>
<evidence type="ECO:0000313" key="6">
    <source>
        <dbReference type="EMBL" id="MBB3157806.1"/>
    </source>
</evidence>
<dbReference type="RefSeq" id="WP_246383140.1">
    <property type="nucleotide sequence ID" value="NZ_JACHXY010000001.1"/>
</dbReference>
<name>A0A7W5CHK5_9MICO</name>
<feature type="domain" description="BD-FAE-like" evidence="5">
    <location>
        <begin position="98"/>
        <end position="293"/>
    </location>
</feature>
<reference evidence="6 7" key="1">
    <citation type="submission" date="2020-08" db="EMBL/GenBank/DDBJ databases">
        <title>Genomic Encyclopedia of Type Strains, Phase III (KMG-III): the genomes of soil and plant-associated and newly described type strains.</title>
        <authorList>
            <person name="Whitman W."/>
        </authorList>
    </citation>
    <scope>NUCLEOTIDE SEQUENCE [LARGE SCALE GENOMIC DNA]</scope>
    <source>
        <strain evidence="6 7">CECT 8356</strain>
    </source>
</reference>
<evidence type="ECO:0000256" key="3">
    <source>
        <dbReference type="PROSITE-ProRule" id="PRU10038"/>
    </source>
</evidence>
<accession>A0A7W5CHK5</accession>
<sequence>MGAKTMPHPDAEYPTPRRRRRRLAVSAAIIVGVALAVTAIFSLTPWPSAMIVRAVFEKNGADTVAEMQRYVPDTPLRTELGVPYGDAQDGAGGDDTTLDLFTTADKGERRPAVIWIHGGAWVSGSSANVDPYLRILATHGYTAIGLNYSLGPEQVYPTAVRQINDALAYIDAHGDDLSVDPARIVLAGDSAGAQLASQVTALTTDSEYADLLDIAPALSAPQLVGVVLNCGIYDLRSMDDLNGLIGWGFSSSLWAYTGTKDWSVESSGATMSAIDFAASGFPPTYISGGNGDGLTWLQGIPMAQRLRQLDVDVTTLFWPADHTPALPHEYQFHLDRPEAQQALAETLTFLAKVAPLTVE</sequence>
<dbReference type="SUPFAM" id="SSF53474">
    <property type="entry name" value="alpha/beta-Hydrolases"/>
    <property type="match status" value="1"/>
</dbReference>
<dbReference type="GO" id="GO:0016787">
    <property type="term" value="F:hydrolase activity"/>
    <property type="evidence" value="ECO:0007669"/>
    <property type="project" value="UniProtKB-KW"/>
</dbReference>
<dbReference type="AlphaFoldDB" id="A0A7W5CHK5"/>
<dbReference type="PROSITE" id="PS01174">
    <property type="entry name" value="LIPASE_GDXG_SER"/>
    <property type="match status" value="1"/>
</dbReference>
<organism evidence="6 7">
    <name type="scientific">Microbacterium proteolyticum</name>
    <dbReference type="NCBI Taxonomy" id="1572644"/>
    <lineage>
        <taxon>Bacteria</taxon>
        <taxon>Bacillati</taxon>
        <taxon>Actinomycetota</taxon>
        <taxon>Actinomycetes</taxon>
        <taxon>Micrococcales</taxon>
        <taxon>Microbacteriaceae</taxon>
        <taxon>Microbacterium</taxon>
    </lineage>
</organism>
<keyword evidence="4" id="KW-0472">Membrane</keyword>
<protein>
    <submittedName>
        <fullName evidence="6">Acetyl esterase/lipase</fullName>
    </submittedName>
</protein>
<comment type="similarity">
    <text evidence="1">Belongs to the 'GDXG' lipolytic enzyme family.</text>
</comment>
<dbReference type="InterPro" id="IPR029058">
    <property type="entry name" value="AB_hydrolase_fold"/>
</dbReference>
<dbReference type="EMBL" id="JACHXY010000001">
    <property type="protein sequence ID" value="MBB3157806.1"/>
    <property type="molecule type" value="Genomic_DNA"/>
</dbReference>
<dbReference type="InterPro" id="IPR033140">
    <property type="entry name" value="Lipase_GDXG_put_SER_AS"/>
</dbReference>
<comment type="caution">
    <text evidence="6">The sequence shown here is derived from an EMBL/GenBank/DDBJ whole genome shotgun (WGS) entry which is preliminary data.</text>
</comment>
<gene>
    <name evidence="6" type="ORF">FHS07_001490</name>
</gene>
<feature type="transmembrane region" description="Helical" evidence="4">
    <location>
        <begin position="23"/>
        <end position="43"/>
    </location>
</feature>
<keyword evidence="4" id="KW-1133">Transmembrane helix</keyword>
<keyword evidence="4" id="KW-0812">Transmembrane</keyword>
<proteinExistence type="inferred from homology"/>
<keyword evidence="2" id="KW-0378">Hydrolase</keyword>
<dbReference type="InterPro" id="IPR050300">
    <property type="entry name" value="GDXG_lipolytic_enzyme"/>
</dbReference>
<dbReference type="Gene3D" id="3.40.50.1820">
    <property type="entry name" value="alpha/beta hydrolase"/>
    <property type="match status" value="1"/>
</dbReference>
<dbReference type="Pfam" id="PF20434">
    <property type="entry name" value="BD-FAE"/>
    <property type="match status" value="1"/>
</dbReference>